<dbReference type="Pfam" id="PF00680">
    <property type="entry name" value="RdRP_1"/>
    <property type="match status" value="1"/>
</dbReference>
<dbReference type="GO" id="GO:0039694">
    <property type="term" value="P:viral RNA genome replication"/>
    <property type="evidence" value="ECO:0007669"/>
    <property type="project" value="InterPro"/>
</dbReference>
<dbReference type="InterPro" id="IPR043502">
    <property type="entry name" value="DNA/RNA_pol_sf"/>
</dbReference>
<keyword evidence="1" id="KW-0808">Transferase</keyword>
<protein>
    <submittedName>
        <fullName evidence="6">Putative replicase</fullName>
    </submittedName>
</protein>
<evidence type="ECO:0000313" key="6">
    <source>
        <dbReference type="EMBL" id="QQM16263.1"/>
    </source>
</evidence>
<reference evidence="6" key="2">
    <citation type="submission" date="2020-09" db="EMBL/GenBank/DDBJ databases">
        <authorList>
            <person name="Le Lay C."/>
            <person name="Shi M."/>
            <person name="Bucek A."/>
            <person name="Bourguignon T."/>
            <person name="Lo N."/>
            <person name="Holmes E.C."/>
        </authorList>
    </citation>
    <scope>NUCLEOTIDE SEQUENCE</scope>
    <source>
        <strain evidence="6">2v_4</strain>
    </source>
</reference>
<dbReference type="GO" id="GO:0006351">
    <property type="term" value="P:DNA-templated transcription"/>
    <property type="evidence" value="ECO:0007669"/>
    <property type="project" value="InterPro"/>
</dbReference>
<feature type="domain" description="RdRp catalytic" evidence="5">
    <location>
        <begin position="336"/>
        <end position="452"/>
    </location>
</feature>
<dbReference type="PROSITE" id="PS50507">
    <property type="entry name" value="RDRP_SSRNA_POS"/>
    <property type="match status" value="1"/>
</dbReference>
<evidence type="ECO:0000256" key="3">
    <source>
        <dbReference type="ARBA" id="ARBA00022953"/>
    </source>
</evidence>
<sequence>MAKKVVGKPQAKLKPTSGQNGRTVKKTRESGLSAKARNLIRVTLREVKRLGFLSNHYWAEDNLERALSKMERGEETDHRGVTPYHDVPRDKVIAMWNPILGKVVRSRLSSTYAEKLLILEQDQAENISVQSKYKPFSQDGVEKLKRYFNVKNSYPLDKTAWLKTLDWAKRLVKSRSLHSLSADEVWNNTTEGEVSPASDTMDSNTHSGGIHYQHGWKVSPSMSGATLDHVRIVQDWLRPAAEEYYDRILRGESVANVTNLFQRLAQKKDPAKVKRLVFAVWKPAVLALKRFVPSLQDVFRNLLMPSGVPVGIGLSDPLNSDLACQKALDHALKSKRAVLGLDYSAFDASQSYWLNSQVYDVWSEWFDNGGWLINFAKQMYTNHYIISPVGVFKPRTIGGPSGLTDTLIRNSFISLLVAKYGYYAGHWDDLQTAMFLGDDGEIDAAGLTADRYSKVAAEFGLVMNAEKSFQEPGMMHWLQRLHCTGLLGGMMPTMRMLGSLMSHERSVDIGPKGILEVIRAYGSVDNCSEHPAFDEFVKFVAKGDKGGLMGSQDSMAMLKSDKSGQMDDKARSLDWALTSQKKPITELSSYDAMAVRWVLKGGSMPPIGSYERFVRSYGEERVQKNVHPALRDELAYWKSKG</sequence>
<feature type="region of interest" description="Disordered" evidence="4">
    <location>
        <begin position="1"/>
        <end position="30"/>
    </location>
</feature>
<keyword evidence="2" id="KW-0548">Nucleotidyltransferase</keyword>
<evidence type="ECO:0000256" key="2">
    <source>
        <dbReference type="ARBA" id="ARBA00022695"/>
    </source>
</evidence>
<dbReference type="SUPFAM" id="SSF56672">
    <property type="entry name" value="DNA/RNA polymerases"/>
    <property type="match status" value="1"/>
</dbReference>
<keyword evidence="3" id="KW-0693">Viral RNA replication</keyword>
<dbReference type="GO" id="GO:0003968">
    <property type="term" value="F:RNA-directed RNA polymerase activity"/>
    <property type="evidence" value="ECO:0007669"/>
    <property type="project" value="InterPro"/>
</dbReference>
<evidence type="ECO:0000256" key="4">
    <source>
        <dbReference type="SAM" id="MobiDB-lite"/>
    </source>
</evidence>
<dbReference type="InterPro" id="IPR007094">
    <property type="entry name" value="RNA-dir_pol_PSvirus"/>
</dbReference>
<accession>A0A7T7K8Q7</accession>
<dbReference type="InterPro" id="IPR001205">
    <property type="entry name" value="RNA-dir_pol_C"/>
</dbReference>
<dbReference type="EMBL" id="MW052072">
    <property type="protein sequence ID" value="QQM16263.1"/>
    <property type="molecule type" value="Genomic_RNA"/>
</dbReference>
<evidence type="ECO:0000256" key="1">
    <source>
        <dbReference type="ARBA" id="ARBA00022679"/>
    </source>
</evidence>
<organism evidence="6">
    <name type="scientific">Mutsystermes virus</name>
    <dbReference type="NCBI Taxonomy" id="2796618"/>
    <lineage>
        <taxon>Viruses</taxon>
        <taxon>Riboviria</taxon>
    </lineage>
</organism>
<name>A0A7T7K8Q7_9VIRU</name>
<proteinExistence type="predicted"/>
<dbReference type="GO" id="GO:0003723">
    <property type="term" value="F:RNA binding"/>
    <property type="evidence" value="ECO:0007669"/>
    <property type="project" value="InterPro"/>
</dbReference>
<evidence type="ECO:0000259" key="5">
    <source>
        <dbReference type="PROSITE" id="PS50507"/>
    </source>
</evidence>
<reference evidence="6" key="1">
    <citation type="journal article" date="2020" name="Viruses">
        <title>Unmapped RNA Virus Diversity in Termites and their Symbionts.</title>
        <authorList>
            <person name="Lay C.L."/>
            <person name="Shi M."/>
            <person name="Bucek A."/>
            <person name="Bourguignon T."/>
            <person name="Lo N."/>
            <person name="Holmes E.C."/>
        </authorList>
    </citation>
    <scope>NUCLEOTIDE SEQUENCE</scope>
    <source>
        <strain evidence="6">2v_4</strain>
    </source>
</reference>